<comment type="caution">
    <text evidence="1">The sequence shown here is derived from an EMBL/GenBank/DDBJ whole genome shotgun (WGS) entry which is preliminary data.</text>
</comment>
<reference evidence="1" key="1">
    <citation type="submission" date="2019-07" db="EMBL/GenBank/DDBJ databases">
        <authorList>
            <person name="Dittberner H."/>
        </authorList>
    </citation>
    <scope>NUCLEOTIDE SEQUENCE [LARGE SCALE GENOMIC DNA]</scope>
</reference>
<accession>A0A565BQS6</accession>
<organism evidence="1 2">
    <name type="scientific">Arabis nemorensis</name>
    <dbReference type="NCBI Taxonomy" id="586526"/>
    <lineage>
        <taxon>Eukaryota</taxon>
        <taxon>Viridiplantae</taxon>
        <taxon>Streptophyta</taxon>
        <taxon>Embryophyta</taxon>
        <taxon>Tracheophyta</taxon>
        <taxon>Spermatophyta</taxon>
        <taxon>Magnoliopsida</taxon>
        <taxon>eudicotyledons</taxon>
        <taxon>Gunneridae</taxon>
        <taxon>Pentapetalae</taxon>
        <taxon>rosids</taxon>
        <taxon>malvids</taxon>
        <taxon>Brassicales</taxon>
        <taxon>Brassicaceae</taxon>
        <taxon>Arabideae</taxon>
        <taxon>Arabis</taxon>
    </lineage>
</organism>
<gene>
    <name evidence="1" type="ORF">ANE_LOCUS14162</name>
</gene>
<keyword evidence="2" id="KW-1185">Reference proteome</keyword>
<dbReference type="Proteomes" id="UP000489600">
    <property type="component" value="Unassembled WGS sequence"/>
</dbReference>
<name>A0A565BQS6_9BRAS</name>
<sequence length="66" mass="7587">MQCRHAAMLQSSYLNLHVSQWEKPELGSEAAAEEYYVEQLYGRESRNKAKAKITTAPVVQCRRSRS</sequence>
<protein>
    <submittedName>
        <fullName evidence="1">Uncharacterized protein</fullName>
    </submittedName>
</protein>
<dbReference type="AlphaFoldDB" id="A0A565BQS6"/>
<dbReference type="EMBL" id="CABITT030000005">
    <property type="protein sequence ID" value="VVB03718.1"/>
    <property type="molecule type" value="Genomic_DNA"/>
</dbReference>
<evidence type="ECO:0000313" key="1">
    <source>
        <dbReference type="EMBL" id="VVB03718.1"/>
    </source>
</evidence>
<evidence type="ECO:0000313" key="2">
    <source>
        <dbReference type="Proteomes" id="UP000489600"/>
    </source>
</evidence>
<proteinExistence type="predicted"/>